<gene>
    <name evidence="2" type="ORF">BJX66DRAFT_293658</name>
</gene>
<proteinExistence type="predicted"/>
<comment type="caution">
    <text evidence="2">The sequence shown here is derived from an EMBL/GenBank/DDBJ whole genome shotgun (WGS) entry which is preliminary data.</text>
</comment>
<dbReference type="EMBL" id="JBFTWV010000008">
    <property type="protein sequence ID" value="KAL2799370.1"/>
    <property type="molecule type" value="Genomic_DNA"/>
</dbReference>
<protein>
    <submittedName>
        <fullName evidence="2">Uncharacterized protein</fullName>
    </submittedName>
</protein>
<evidence type="ECO:0000256" key="1">
    <source>
        <dbReference type="SAM" id="MobiDB-lite"/>
    </source>
</evidence>
<dbReference type="Proteomes" id="UP001610563">
    <property type="component" value="Unassembled WGS sequence"/>
</dbReference>
<feature type="compositionally biased region" description="Basic and acidic residues" evidence="1">
    <location>
        <begin position="45"/>
        <end position="59"/>
    </location>
</feature>
<evidence type="ECO:0000313" key="2">
    <source>
        <dbReference type="EMBL" id="KAL2799370.1"/>
    </source>
</evidence>
<evidence type="ECO:0000313" key="3">
    <source>
        <dbReference type="Proteomes" id="UP001610563"/>
    </source>
</evidence>
<organism evidence="2 3">
    <name type="scientific">Aspergillus keveii</name>
    <dbReference type="NCBI Taxonomy" id="714993"/>
    <lineage>
        <taxon>Eukaryota</taxon>
        <taxon>Fungi</taxon>
        <taxon>Dikarya</taxon>
        <taxon>Ascomycota</taxon>
        <taxon>Pezizomycotina</taxon>
        <taxon>Eurotiomycetes</taxon>
        <taxon>Eurotiomycetidae</taxon>
        <taxon>Eurotiales</taxon>
        <taxon>Aspergillaceae</taxon>
        <taxon>Aspergillus</taxon>
        <taxon>Aspergillus subgen. Nidulantes</taxon>
    </lineage>
</organism>
<reference evidence="2 3" key="1">
    <citation type="submission" date="2024-07" db="EMBL/GenBank/DDBJ databases">
        <title>Section-level genome sequencing and comparative genomics of Aspergillus sections Usti and Cavernicolus.</title>
        <authorList>
            <consortium name="Lawrence Berkeley National Laboratory"/>
            <person name="Nybo J.L."/>
            <person name="Vesth T.C."/>
            <person name="Theobald S."/>
            <person name="Frisvad J.C."/>
            <person name="Larsen T.O."/>
            <person name="Kjaerboelling I."/>
            <person name="Rothschild-Mancinelli K."/>
            <person name="Lyhne E.K."/>
            <person name="Kogle M.E."/>
            <person name="Barry K."/>
            <person name="Clum A."/>
            <person name="Na H."/>
            <person name="Ledsgaard L."/>
            <person name="Lin J."/>
            <person name="Lipzen A."/>
            <person name="Kuo A."/>
            <person name="Riley R."/>
            <person name="Mondo S."/>
            <person name="Labutti K."/>
            <person name="Haridas S."/>
            <person name="Pangalinan J."/>
            <person name="Salamov A.A."/>
            <person name="Simmons B.A."/>
            <person name="Magnuson J.K."/>
            <person name="Chen J."/>
            <person name="Drula E."/>
            <person name="Henrissat B."/>
            <person name="Wiebenga A."/>
            <person name="Lubbers R.J."/>
            <person name="Gomes A.C."/>
            <person name="Makela M.R."/>
            <person name="Stajich J."/>
            <person name="Grigoriev I.V."/>
            <person name="Mortensen U.H."/>
            <person name="De Vries R.P."/>
            <person name="Baker S.E."/>
            <person name="Andersen M.R."/>
        </authorList>
    </citation>
    <scope>NUCLEOTIDE SEQUENCE [LARGE SCALE GENOMIC DNA]</scope>
    <source>
        <strain evidence="2 3">CBS 209.92</strain>
    </source>
</reference>
<feature type="region of interest" description="Disordered" evidence="1">
    <location>
        <begin position="27"/>
        <end position="69"/>
    </location>
</feature>
<sequence>MLTISSRSFSKGSDFEQVYDSPIVLQSRGADEESVTRHSKKRRERIFSDEEGKLAEDGRKRRSRGSSDDGGTIGWDSFINKDLRVGGPILCPLPSHALFQRLYSPASPVLGLVSGIISDHGIVYQELSVCQQTNKFRPQDGSTVTISIISKRAQKDEQWGRAARAARFYLNSVGLTQVAVEIADSQAFVPNQSPQSSQAPKFTINGPLCEIPLSTRLIWLTLKWLVVIGLAKVIIQKPSQSL</sequence>
<name>A0ABR4GJX5_9EURO</name>
<accession>A0ABR4GJX5</accession>
<keyword evidence="3" id="KW-1185">Reference proteome</keyword>